<feature type="region of interest" description="Disordered" evidence="6">
    <location>
        <begin position="514"/>
        <end position="617"/>
    </location>
</feature>
<feature type="compositionally biased region" description="Low complexity" evidence="6">
    <location>
        <begin position="1"/>
        <end position="34"/>
    </location>
</feature>
<feature type="compositionally biased region" description="Basic and acidic residues" evidence="6">
    <location>
        <begin position="570"/>
        <end position="582"/>
    </location>
</feature>
<protein>
    <recommendedName>
        <fullName evidence="7">VASt domain-containing protein</fullName>
    </recommendedName>
</protein>
<feature type="region of interest" description="Disordered" evidence="6">
    <location>
        <begin position="437"/>
        <end position="499"/>
    </location>
</feature>
<feature type="compositionally biased region" description="Low complexity" evidence="6">
    <location>
        <begin position="229"/>
        <end position="260"/>
    </location>
</feature>
<comment type="similarity">
    <text evidence="2">Belongs to the YSP2 family.</text>
</comment>
<organism evidence="8 9">
    <name type="scientific">Sporothrix bragantina</name>
    <dbReference type="NCBI Taxonomy" id="671064"/>
    <lineage>
        <taxon>Eukaryota</taxon>
        <taxon>Fungi</taxon>
        <taxon>Dikarya</taxon>
        <taxon>Ascomycota</taxon>
        <taxon>Pezizomycotina</taxon>
        <taxon>Sordariomycetes</taxon>
        <taxon>Sordariomycetidae</taxon>
        <taxon>Ophiostomatales</taxon>
        <taxon>Ophiostomataceae</taxon>
        <taxon>Sporothrix</taxon>
    </lineage>
</organism>
<dbReference type="Pfam" id="PF16016">
    <property type="entry name" value="VASt"/>
    <property type="match status" value="1"/>
</dbReference>
<dbReference type="PANTHER" id="PTHR23319:SF4">
    <property type="entry name" value="GRAM DOMAIN CONTAINING 1B, ISOFORM E"/>
    <property type="match status" value="1"/>
</dbReference>
<dbReference type="Pfam" id="PF02893">
    <property type="entry name" value="GRAM"/>
    <property type="match status" value="1"/>
</dbReference>
<dbReference type="EMBL" id="CAWUHC010000039">
    <property type="protein sequence ID" value="CAK7222580.1"/>
    <property type="molecule type" value="Genomic_DNA"/>
</dbReference>
<feature type="compositionally biased region" description="Basic and acidic residues" evidence="6">
    <location>
        <begin position="798"/>
        <end position="812"/>
    </location>
</feature>
<feature type="compositionally biased region" description="Polar residues" evidence="6">
    <location>
        <begin position="69"/>
        <end position="79"/>
    </location>
</feature>
<comment type="subcellular location">
    <subcellularLocation>
        <location evidence="1">Membrane</location>
        <topology evidence="1">Single-pass membrane protein</topology>
    </subcellularLocation>
</comment>
<feature type="compositionally biased region" description="Gly residues" evidence="6">
    <location>
        <begin position="1097"/>
        <end position="1108"/>
    </location>
</feature>
<evidence type="ECO:0000256" key="1">
    <source>
        <dbReference type="ARBA" id="ARBA00004167"/>
    </source>
</evidence>
<reference evidence="8 9" key="1">
    <citation type="submission" date="2024-01" db="EMBL/GenBank/DDBJ databases">
        <authorList>
            <person name="Allen C."/>
            <person name="Tagirdzhanova G."/>
        </authorList>
    </citation>
    <scope>NUCLEOTIDE SEQUENCE [LARGE SCALE GENOMIC DNA]</scope>
</reference>
<evidence type="ECO:0000256" key="2">
    <source>
        <dbReference type="ARBA" id="ARBA00006582"/>
    </source>
</evidence>
<feature type="region of interest" description="Disordered" evidence="6">
    <location>
        <begin position="1091"/>
        <end position="1140"/>
    </location>
</feature>
<dbReference type="Proteomes" id="UP001642406">
    <property type="component" value="Unassembled WGS sequence"/>
</dbReference>
<dbReference type="PROSITE" id="PS51778">
    <property type="entry name" value="VAST"/>
    <property type="match status" value="1"/>
</dbReference>
<feature type="domain" description="VASt" evidence="7">
    <location>
        <begin position="920"/>
        <end position="1092"/>
    </location>
</feature>
<feature type="compositionally biased region" description="Low complexity" evidence="6">
    <location>
        <begin position="517"/>
        <end position="543"/>
    </location>
</feature>
<feature type="compositionally biased region" description="Basic and acidic residues" evidence="6">
    <location>
        <begin position="1258"/>
        <end position="1286"/>
    </location>
</feature>
<feature type="compositionally biased region" description="Polar residues" evidence="6">
    <location>
        <begin position="147"/>
        <end position="174"/>
    </location>
</feature>
<feature type="region of interest" description="Disordered" evidence="6">
    <location>
        <begin position="1"/>
        <end position="379"/>
    </location>
</feature>
<dbReference type="InterPro" id="IPR011993">
    <property type="entry name" value="PH-like_dom_sf"/>
</dbReference>
<sequence length="1315" mass="138626">MNSSADASPASSFAGTNGSTTTTISSNNGSSGRGKLPKAKSVTRRWRRTSQQKADDDDTPQQPPPPSRGRSTLSQQTTAAEDDSLLNMVDEEDASGQSEDELFPTRPRATISSHPSQIGYLTTSSPLVQADHLQDIHTPEPDDNDPFTRTSTLPSESSTSGTLDYSLPLSSSKTGLAPPTTKNRRSASPVGRFRSVFKSKKSPAASINSSDSHSPERPLPSDANKTDAGGRNSRSSGSSAPSARNTPFPSVVVADSASSSTPPPSSHGVADGSLHQPDTSRSTPNERFRRLSRGQKVDTSARPETPPANEKATPVIVNTPPTPTDPSHPNTIVRPHTAVTASPDTISHSPVGYSNGSSPSSLSNSAIAQRRSRAGSASLVPSKLSNFTLAPLTPTPESGATTPSASGFFSSVLSAAQTATNSLSSATNSLGNTIASTNLTAPWSNNSKKAGGKDQDNKTGSTTTISTADDDNDQVEVESSLGASLVPSTSSGSKEPAVKTLGMGDLSLSQLGITEQSKSNSSSGGNSAANSANNSTAAMGASSPVLHPQRVSEVISESRHRSESAPADSSHFHSSEYLDHGSDAGLASNGRPGSVSDFADHDGRTPPTGSLYGDEKPIQRTGSIRSAIGRRRNRGSSAVSGGTIAAAIAAANASLANPAHGGSTPKLTGFAVASKKRNRDFHNFFKSVPDDDYLIEDYSCALQREILAHGRLYVSEGHLCFSSNILGWVTTLVMSFDEIVSVEKRSTALVFKNGLMISTLHAKHIFASFASRDSTYDLIVKIWKLGHPSLQSSLNGVRIDETGGDKTEKIDEGGEDVSAGSRSDSESDEDSDEDSNDVYDEDAEDDDVHDAAQSESNGGAADAEPERTVSRKVSGAAASSMPNGGGSDKTKDAPSAAGGADFPGPTTHGPTDCGNSDSHYDKSLIDEVIQAPLGKVFSYMFGSQSVGFMPKFLSNDQKCFDIQMGEKPKGLSQDNKSRVYSYIKPLNASIGPKQTKCIVTEQIDSLDFDKAIHIVCSTQNPDVPNGNIFTVKTNYCFSWAENNSTRMQMTCTTEWTAKSWLKSPIEKAANEGQAQYGRDILATIREALSQRPRAGTGSNGAGNGGKGAKGGKKGRKGKAATSSGPMGDSERSKPKPSAKSDWGLLEPVHGILGPVVDIVKPLLTGNVMYGLLVGLLVASWFGFGFNGNNGGGGGAGGMGLRRGGSYPERMAAYDEMWRREESELWDWLEERVGLDRLMDGGAMGHASSSGGGGGRSGDSSHHQEPRKRAFEPRTVEDKLREERMDEREIREAIKVTEEKLQVLKEVVDKREKLAG</sequence>
<feature type="region of interest" description="Disordered" evidence="6">
    <location>
        <begin position="1239"/>
        <end position="1286"/>
    </location>
</feature>
<feature type="compositionally biased region" description="Acidic residues" evidence="6">
    <location>
        <begin position="80"/>
        <end position="102"/>
    </location>
</feature>
<proteinExistence type="inferred from homology"/>
<keyword evidence="4" id="KW-1133">Transmembrane helix</keyword>
<feature type="compositionally biased region" description="Polar residues" evidence="6">
    <location>
        <begin position="110"/>
        <end position="127"/>
    </location>
</feature>
<evidence type="ECO:0000256" key="5">
    <source>
        <dbReference type="ARBA" id="ARBA00023136"/>
    </source>
</evidence>
<dbReference type="PANTHER" id="PTHR23319">
    <property type="entry name" value="GRAM DOMAIN CONTAINING 1B, ISOFORM E"/>
    <property type="match status" value="1"/>
</dbReference>
<accession>A0ABP0BSE9</accession>
<dbReference type="SMART" id="SM00568">
    <property type="entry name" value="GRAM"/>
    <property type="match status" value="1"/>
</dbReference>
<evidence type="ECO:0000313" key="8">
    <source>
        <dbReference type="EMBL" id="CAK7222580.1"/>
    </source>
</evidence>
<feature type="compositionally biased region" description="Basic residues" evidence="6">
    <location>
        <begin position="35"/>
        <end position="50"/>
    </location>
</feature>
<keyword evidence="5" id="KW-0472">Membrane</keyword>
<feature type="region of interest" description="Disordered" evidence="6">
    <location>
        <begin position="794"/>
        <end position="918"/>
    </location>
</feature>
<feature type="compositionally biased region" description="Basic residues" evidence="6">
    <location>
        <begin position="1109"/>
        <end position="1118"/>
    </location>
</feature>
<feature type="compositionally biased region" description="Acidic residues" evidence="6">
    <location>
        <begin position="826"/>
        <end position="848"/>
    </location>
</feature>
<comment type="caution">
    <text evidence="8">The sequence shown here is derived from an EMBL/GenBank/DDBJ whole genome shotgun (WGS) entry which is preliminary data.</text>
</comment>
<gene>
    <name evidence="8" type="ORF">SBRCBS47491_004911</name>
</gene>
<dbReference type="InterPro" id="IPR051482">
    <property type="entry name" value="Cholesterol_transport"/>
</dbReference>
<evidence type="ECO:0000259" key="7">
    <source>
        <dbReference type="PROSITE" id="PS51778"/>
    </source>
</evidence>
<feature type="compositionally biased region" description="Polar residues" evidence="6">
    <location>
        <begin position="437"/>
        <end position="448"/>
    </location>
</feature>
<dbReference type="InterPro" id="IPR031968">
    <property type="entry name" value="VASt"/>
</dbReference>
<feature type="compositionally biased region" description="Low complexity" evidence="6">
    <location>
        <begin position="349"/>
        <end position="365"/>
    </location>
</feature>
<keyword evidence="9" id="KW-1185">Reference proteome</keyword>
<evidence type="ECO:0000313" key="9">
    <source>
        <dbReference type="Proteomes" id="UP001642406"/>
    </source>
</evidence>
<feature type="compositionally biased region" description="Polar residues" evidence="6">
    <location>
        <begin position="339"/>
        <end position="348"/>
    </location>
</feature>
<dbReference type="Gene3D" id="2.30.29.30">
    <property type="entry name" value="Pleckstrin-homology domain (PH domain)/Phosphotyrosine-binding domain (PTB)"/>
    <property type="match status" value="1"/>
</dbReference>
<dbReference type="InterPro" id="IPR004182">
    <property type="entry name" value="GRAM"/>
</dbReference>
<dbReference type="CDD" id="cd13220">
    <property type="entry name" value="PH-GRAM_GRAMDC"/>
    <property type="match status" value="1"/>
</dbReference>
<keyword evidence="3" id="KW-0812">Transmembrane</keyword>
<evidence type="ECO:0000256" key="6">
    <source>
        <dbReference type="SAM" id="MobiDB-lite"/>
    </source>
</evidence>
<evidence type="ECO:0000256" key="3">
    <source>
        <dbReference type="ARBA" id="ARBA00022692"/>
    </source>
</evidence>
<feature type="compositionally biased region" description="Basic and acidic residues" evidence="6">
    <location>
        <begin position="284"/>
        <end position="301"/>
    </location>
</feature>
<name>A0ABP0BSE9_9PEZI</name>
<feature type="compositionally biased region" description="Polar residues" evidence="6">
    <location>
        <begin position="458"/>
        <end position="467"/>
    </location>
</feature>
<evidence type="ECO:0000256" key="4">
    <source>
        <dbReference type="ARBA" id="ARBA00022989"/>
    </source>
</evidence>